<dbReference type="Proteomes" id="UP000319449">
    <property type="component" value="Unassembled WGS sequence"/>
</dbReference>
<reference evidence="9 10" key="1">
    <citation type="submission" date="2019-07" db="EMBL/GenBank/DDBJ databases">
        <title>Genomic Encyclopedia of Archaeal and Bacterial Type Strains, Phase II (KMG-II): from individual species to whole genera.</title>
        <authorList>
            <person name="Goeker M."/>
        </authorList>
    </citation>
    <scope>NUCLEOTIDE SEQUENCE [LARGE SCALE GENOMIC DNA]</scope>
    <source>
        <strain evidence="9 10">ATCC BAA-1139</strain>
    </source>
</reference>
<feature type="transmembrane region" description="Helical" evidence="8">
    <location>
        <begin position="64"/>
        <end position="85"/>
    </location>
</feature>
<feature type="transmembrane region" description="Helical" evidence="8">
    <location>
        <begin position="242"/>
        <end position="264"/>
    </location>
</feature>
<keyword evidence="3" id="KW-0813">Transport</keyword>
<dbReference type="PANTHER" id="PTHR21716">
    <property type="entry name" value="TRANSMEMBRANE PROTEIN"/>
    <property type="match status" value="1"/>
</dbReference>
<evidence type="ECO:0000313" key="10">
    <source>
        <dbReference type="Proteomes" id="UP000319449"/>
    </source>
</evidence>
<dbReference type="RefSeq" id="WP_145018882.1">
    <property type="nucleotide sequence ID" value="NZ_VLLN01000004.1"/>
</dbReference>
<feature type="transmembrane region" description="Helical" evidence="8">
    <location>
        <begin position="152"/>
        <end position="172"/>
    </location>
</feature>
<evidence type="ECO:0000256" key="8">
    <source>
        <dbReference type="SAM" id="Phobius"/>
    </source>
</evidence>
<comment type="caution">
    <text evidence="9">The sequence shown here is derived from an EMBL/GenBank/DDBJ whole genome shotgun (WGS) entry which is preliminary data.</text>
</comment>
<keyword evidence="7 8" id="KW-0472">Membrane</keyword>
<dbReference type="OrthoDB" id="5391695at2"/>
<evidence type="ECO:0000256" key="4">
    <source>
        <dbReference type="ARBA" id="ARBA00022475"/>
    </source>
</evidence>
<dbReference type="AlphaFoldDB" id="A0A562WRN5"/>
<evidence type="ECO:0000256" key="6">
    <source>
        <dbReference type="ARBA" id="ARBA00022989"/>
    </source>
</evidence>
<evidence type="ECO:0000256" key="2">
    <source>
        <dbReference type="ARBA" id="ARBA00009773"/>
    </source>
</evidence>
<evidence type="ECO:0000256" key="1">
    <source>
        <dbReference type="ARBA" id="ARBA00004651"/>
    </source>
</evidence>
<dbReference type="InterPro" id="IPR002549">
    <property type="entry name" value="AI-2E-like"/>
</dbReference>
<keyword evidence="10" id="KW-1185">Reference proteome</keyword>
<proteinExistence type="inferred from homology"/>
<sequence length="354" mass="39084">MSAEPARRKIAIALALCFIALLAMGYYLPHTFSAVLTSLVIAYLVNPVLKYLEARGFDRVTALILLYGIGLFAVFLASFFFIPYLGHQLDALTKSIPTYTRTLKRAMESWQGQVANLSQGADMSWVMQQIDDLTGELVKDISGQGYRQLQRVAFGAFNLVLAPILVFFMLLYKQHAKDLIKRLFHHDDRRHLIDLGRTINRSLERFIIGMIVDCLLVGLLTAGALALLGIEFPVLNGLFAGFASIVPLIGVMVAVIPPTLIGYAETGDPMIIPKVIAAYFVINVIIEGNLIKPLVMRSTLRLNPLAVIFTVMAMGELLGFWGIVLAIPIAAVLKICTAEMRELLTEHAKSDGHR</sequence>
<keyword evidence="4" id="KW-1003">Cell membrane</keyword>
<feature type="transmembrane region" description="Helical" evidence="8">
    <location>
        <begin position="35"/>
        <end position="52"/>
    </location>
</feature>
<evidence type="ECO:0000256" key="5">
    <source>
        <dbReference type="ARBA" id="ARBA00022692"/>
    </source>
</evidence>
<comment type="similarity">
    <text evidence="2">Belongs to the autoinducer-2 exporter (AI-2E) (TC 2.A.86) family.</text>
</comment>
<evidence type="ECO:0000256" key="3">
    <source>
        <dbReference type="ARBA" id="ARBA00022448"/>
    </source>
</evidence>
<feature type="transmembrane region" description="Helical" evidence="8">
    <location>
        <begin position="276"/>
        <end position="295"/>
    </location>
</feature>
<evidence type="ECO:0000313" key="9">
    <source>
        <dbReference type="EMBL" id="TWJ32477.1"/>
    </source>
</evidence>
<name>A0A562WRN5_9BACT</name>
<protein>
    <submittedName>
        <fullName evidence="9">Putative PurR-regulated permease PerM</fullName>
    </submittedName>
</protein>
<gene>
    <name evidence="9" type="ORF">JN12_00917</name>
</gene>
<evidence type="ECO:0000256" key="7">
    <source>
        <dbReference type="ARBA" id="ARBA00023136"/>
    </source>
</evidence>
<keyword evidence="6 8" id="KW-1133">Transmembrane helix</keyword>
<keyword evidence="5 8" id="KW-0812">Transmembrane</keyword>
<dbReference type="PANTHER" id="PTHR21716:SF53">
    <property type="entry name" value="PERMEASE PERM-RELATED"/>
    <property type="match status" value="1"/>
</dbReference>
<accession>A0A562WRN5</accession>
<comment type="subcellular location">
    <subcellularLocation>
        <location evidence="1">Cell membrane</location>
        <topology evidence="1">Multi-pass membrane protein</topology>
    </subcellularLocation>
</comment>
<dbReference type="Pfam" id="PF01594">
    <property type="entry name" value="AI-2E_transport"/>
    <property type="match status" value="1"/>
</dbReference>
<dbReference type="EMBL" id="VLLN01000004">
    <property type="protein sequence ID" value="TWJ32477.1"/>
    <property type="molecule type" value="Genomic_DNA"/>
</dbReference>
<dbReference type="GO" id="GO:0005886">
    <property type="term" value="C:plasma membrane"/>
    <property type="evidence" value="ECO:0007669"/>
    <property type="project" value="UniProtKB-SubCell"/>
</dbReference>
<organism evidence="9 10">
    <name type="scientific">Geobacter argillaceus</name>
    <dbReference type="NCBI Taxonomy" id="345631"/>
    <lineage>
        <taxon>Bacteria</taxon>
        <taxon>Pseudomonadati</taxon>
        <taxon>Thermodesulfobacteriota</taxon>
        <taxon>Desulfuromonadia</taxon>
        <taxon>Geobacterales</taxon>
        <taxon>Geobacteraceae</taxon>
        <taxon>Geobacter</taxon>
    </lineage>
</organism>
<dbReference type="GO" id="GO:0055085">
    <property type="term" value="P:transmembrane transport"/>
    <property type="evidence" value="ECO:0007669"/>
    <property type="project" value="TreeGrafter"/>
</dbReference>
<feature type="transmembrane region" description="Helical" evidence="8">
    <location>
        <begin position="206"/>
        <end position="230"/>
    </location>
</feature>
<feature type="transmembrane region" description="Helical" evidence="8">
    <location>
        <begin position="307"/>
        <end position="333"/>
    </location>
</feature>